<dbReference type="RefSeq" id="WP_097537525.1">
    <property type="nucleotide sequence ID" value="NZ_JAVLSD010000012.1"/>
</dbReference>
<evidence type="ECO:0000313" key="1">
    <source>
        <dbReference type="EMBL" id="MDR9772406.1"/>
    </source>
</evidence>
<reference evidence="1" key="2">
    <citation type="submission" date="2023-04" db="EMBL/GenBank/DDBJ databases">
        <title>Genomic characterization of faba bean (Vicia faba) microsymbionts in Mexican soils.</title>
        <authorList>
            <person name="Rivera Orduna F.N."/>
            <person name="Guevara-Luna J."/>
            <person name="Yan J."/>
            <person name="Arroyo-Herrera I."/>
            <person name="Li Y."/>
            <person name="Vasquez-Murrieta M.S."/>
            <person name="Wang E.T."/>
        </authorList>
    </citation>
    <scope>NUCLEOTIDE SEQUENCE</scope>
    <source>
        <strain evidence="1">CH26</strain>
    </source>
</reference>
<dbReference type="Proteomes" id="UP000219914">
    <property type="component" value="Unassembled WGS sequence"/>
</dbReference>
<accession>A0A2A6K3H7</accession>
<dbReference type="Proteomes" id="UP001268610">
    <property type="component" value="Unassembled WGS sequence"/>
</dbReference>
<protein>
    <submittedName>
        <fullName evidence="1">Uncharacterized protein</fullName>
    </submittedName>
</protein>
<proteinExistence type="predicted"/>
<reference evidence="2 3" key="1">
    <citation type="submission" date="2017-09" db="EMBL/GenBank/DDBJ databases">
        <title>Comparative genomics of rhizobia isolated from Phaseolus vulgaris in China.</title>
        <authorList>
            <person name="Tong W."/>
        </authorList>
    </citation>
    <scope>NUCLEOTIDE SEQUENCE [LARGE SCALE GENOMIC DNA]</scope>
    <source>
        <strain evidence="2 3">FH14</strain>
    </source>
</reference>
<evidence type="ECO:0000313" key="3">
    <source>
        <dbReference type="Proteomes" id="UP000219914"/>
    </source>
</evidence>
<gene>
    <name evidence="2" type="ORF">CO674_35670</name>
    <name evidence="1" type="ORF">RJJ65_07005</name>
</gene>
<dbReference type="EMBL" id="NWSY01000088">
    <property type="protein sequence ID" value="PDT19002.1"/>
    <property type="molecule type" value="Genomic_DNA"/>
</dbReference>
<name>A0A2A6K3H7_9HYPH</name>
<dbReference type="AlphaFoldDB" id="A0A2A6K3H7"/>
<comment type="caution">
    <text evidence="1">The sequence shown here is derived from an EMBL/GenBank/DDBJ whole genome shotgun (WGS) entry which is preliminary data.</text>
</comment>
<sequence length="139" mass="15747">MDATSKDTLLGLDHETRAFALVGRFMSHFALLEAGINTALGNVLELQSLQQVVVTRNMAFDEKIKTLRTLVRITILDPVEAKRFDALAIRARKLGETRNVVAHTPFRASPTSDGVEFLRANRRRRNMKVWKSPLHHETI</sequence>
<evidence type="ECO:0000313" key="2">
    <source>
        <dbReference type="EMBL" id="PDT19002.1"/>
    </source>
</evidence>
<evidence type="ECO:0000313" key="4">
    <source>
        <dbReference type="Proteomes" id="UP001268610"/>
    </source>
</evidence>
<dbReference type="EMBL" id="JAVLSF010000003">
    <property type="protein sequence ID" value="MDR9772406.1"/>
    <property type="molecule type" value="Genomic_DNA"/>
</dbReference>
<keyword evidence="3" id="KW-1185">Reference proteome</keyword>
<organism evidence="1 4">
    <name type="scientific">Rhizobium hidalgonense</name>
    <dbReference type="NCBI Taxonomy" id="1538159"/>
    <lineage>
        <taxon>Bacteria</taxon>
        <taxon>Pseudomonadati</taxon>
        <taxon>Pseudomonadota</taxon>
        <taxon>Alphaproteobacteria</taxon>
        <taxon>Hyphomicrobiales</taxon>
        <taxon>Rhizobiaceae</taxon>
        <taxon>Rhizobium/Agrobacterium group</taxon>
        <taxon>Rhizobium</taxon>
    </lineage>
</organism>